<dbReference type="KEGG" id="pcam:HNE05_03750"/>
<protein>
    <submittedName>
        <fullName evidence="1">Uncharacterized protein</fullName>
    </submittedName>
</protein>
<accession>A0A6M8FP40</accession>
<dbReference type="Proteomes" id="UP000501379">
    <property type="component" value="Chromosome"/>
</dbReference>
<dbReference type="RefSeq" id="WP_173204368.1">
    <property type="nucleotide sequence ID" value="NZ_CP053697.2"/>
</dbReference>
<dbReference type="EMBL" id="CP053697">
    <property type="protein sequence ID" value="QKE62508.1"/>
    <property type="molecule type" value="Genomic_DNA"/>
</dbReference>
<sequence>MRCWMIVLLVVLVTTAVGGGGWLWLKAEYRNESAMAVATRFIYLLHDERLAEAYDLTLKADGLAGRDLPQFRQIAARQRCARGTWQVYALSPPQSRGNRLRRWLSGRQVEMPSITVRYDFAPNPCPYSIELRRDGQGQWRVFNFQSTAG</sequence>
<keyword evidence="2" id="KW-1185">Reference proteome</keyword>
<gene>
    <name evidence="1" type="ORF">HNE05_03750</name>
</gene>
<organism evidence="1 2">
    <name type="scientific">Aquipseudomonas campi</name>
    <dbReference type="NCBI Taxonomy" id="2731681"/>
    <lineage>
        <taxon>Bacteria</taxon>
        <taxon>Pseudomonadati</taxon>
        <taxon>Pseudomonadota</taxon>
        <taxon>Gammaproteobacteria</taxon>
        <taxon>Pseudomonadales</taxon>
        <taxon>Pseudomonadaceae</taxon>
        <taxon>Aquipseudomonas</taxon>
    </lineage>
</organism>
<evidence type="ECO:0000313" key="2">
    <source>
        <dbReference type="Proteomes" id="UP000501379"/>
    </source>
</evidence>
<evidence type="ECO:0000313" key="1">
    <source>
        <dbReference type="EMBL" id="QKE62508.1"/>
    </source>
</evidence>
<reference evidence="1" key="1">
    <citation type="submission" date="2020-07" db="EMBL/GenBank/DDBJ databases">
        <title>Nitrate ammonifying Pseudomonas campi sp. nov. isolated from German agricultural grassland.</title>
        <authorList>
            <person name="Timsy T."/>
            <person name="Ulrich A."/>
            <person name="Spanner T."/>
            <person name="Foesel B."/>
            <person name="Kolb S."/>
            <person name="Horn M.A."/>
            <person name="Behrendt U."/>
        </authorList>
    </citation>
    <scope>NUCLEOTIDE SEQUENCE</scope>
    <source>
        <strain evidence="1">S1-A32-2</strain>
    </source>
</reference>
<proteinExistence type="predicted"/>
<dbReference type="AlphaFoldDB" id="A0A6M8FP40"/>
<name>A0A6M8FP40_9GAMM</name>